<comment type="caution">
    <text evidence="2">The sequence shown here is derived from an EMBL/GenBank/DDBJ whole genome shotgun (WGS) entry which is preliminary data.</text>
</comment>
<feature type="compositionally biased region" description="Basic and acidic residues" evidence="1">
    <location>
        <begin position="47"/>
        <end position="59"/>
    </location>
</feature>
<evidence type="ECO:0000313" key="3">
    <source>
        <dbReference type="Proteomes" id="UP001589609"/>
    </source>
</evidence>
<name>A0ABV5WDX7_9BACI</name>
<dbReference type="EMBL" id="JBHMAF010000041">
    <property type="protein sequence ID" value="MFB9758808.1"/>
    <property type="molecule type" value="Genomic_DNA"/>
</dbReference>
<feature type="region of interest" description="Disordered" evidence="1">
    <location>
        <begin position="35"/>
        <end position="59"/>
    </location>
</feature>
<organism evidence="2 3">
    <name type="scientific">Ectobacillus funiculus</name>
    <dbReference type="NCBI Taxonomy" id="137993"/>
    <lineage>
        <taxon>Bacteria</taxon>
        <taxon>Bacillati</taxon>
        <taxon>Bacillota</taxon>
        <taxon>Bacilli</taxon>
        <taxon>Bacillales</taxon>
        <taxon>Bacillaceae</taxon>
        <taxon>Ectobacillus</taxon>
    </lineage>
</organism>
<evidence type="ECO:0000256" key="1">
    <source>
        <dbReference type="SAM" id="MobiDB-lite"/>
    </source>
</evidence>
<accession>A0ABV5WDX7</accession>
<reference evidence="2 3" key="1">
    <citation type="submission" date="2024-09" db="EMBL/GenBank/DDBJ databases">
        <authorList>
            <person name="Sun Q."/>
            <person name="Mori K."/>
        </authorList>
    </citation>
    <scope>NUCLEOTIDE SEQUENCE [LARGE SCALE GENOMIC DNA]</scope>
    <source>
        <strain evidence="2 3">JCM 11201</strain>
    </source>
</reference>
<sequence>MTIKMKMAQDKLILSGVQVPTITPVPSSSINCIGTRNKPYYSTTGERNARTETRARTNP</sequence>
<evidence type="ECO:0000313" key="2">
    <source>
        <dbReference type="EMBL" id="MFB9758808.1"/>
    </source>
</evidence>
<gene>
    <name evidence="2" type="ORF">ACFFMS_09960</name>
</gene>
<dbReference type="Proteomes" id="UP001589609">
    <property type="component" value="Unassembled WGS sequence"/>
</dbReference>
<keyword evidence="3" id="KW-1185">Reference proteome</keyword>
<protein>
    <submittedName>
        <fullName evidence="2">Uncharacterized protein</fullName>
    </submittedName>
</protein>
<dbReference type="RefSeq" id="WP_379949092.1">
    <property type="nucleotide sequence ID" value="NZ_JBHMAF010000041.1"/>
</dbReference>
<proteinExistence type="predicted"/>